<protein>
    <submittedName>
        <fullName evidence="1">Uncharacterized protein</fullName>
    </submittedName>
</protein>
<accession>A0ABV6UCF7</accession>
<reference evidence="1 2" key="1">
    <citation type="submission" date="2024-09" db="EMBL/GenBank/DDBJ databases">
        <authorList>
            <person name="Sun Q."/>
            <person name="Mori K."/>
        </authorList>
    </citation>
    <scope>NUCLEOTIDE SEQUENCE [LARGE SCALE GENOMIC DNA]</scope>
    <source>
        <strain evidence="1 2">TBRC 1851</strain>
    </source>
</reference>
<organism evidence="1 2">
    <name type="scientific">Sphaerimonospora cavernae</name>
    <dbReference type="NCBI Taxonomy" id="1740611"/>
    <lineage>
        <taxon>Bacteria</taxon>
        <taxon>Bacillati</taxon>
        <taxon>Actinomycetota</taxon>
        <taxon>Actinomycetes</taxon>
        <taxon>Streptosporangiales</taxon>
        <taxon>Streptosporangiaceae</taxon>
        <taxon>Sphaerimonospora</taxon>
    </lineage>
</organism>
<proteinExistence type="predicted"/>
<evidence type="ECO:0000313" key="1">
    <source>
        <dbReference type="EMBL" id="MFC0865881.1"/>
    </source>
</evidence>
<evidence type="ECO:0000313" key="2">
    <source>
        <dbReference type="Proteomes" id="UP001589870"/>
    </source>
</evidence>
<keyword evidence="2" id="KW-1185">Reference proteome</keyword>
<sequence>MSQKKRPPELKARRARQFMLAALDCPYVRQQQMDLAATSGQALANGLGLAFYQGRCAHQLHIAVHTFGGPTATLGTSRPAWVISGIVTGWGRLLATYRGPNIFSGDWRSRAAKGPLLAEEHSDELEGAVGWCCSACRGGELVMGELAGVLCIVDRTLLAQDTRLSELRAARNYGRAREVDPNIYHPRYLGFYRDRYVMEDPESVADIDEYDDRELWPLVRPYADDVFDYATHPIADNQERQAVPTTPVPVETELRDSRFNLIQSASLPEVWGYDPAQADLLSEHLTAQGWRLIRDDARLQIYLP</sequence>
<dbReference type="EMBL" id="JBHMQT010000059">
    <property type="protein sequence ID" value="MFC0865881.1"/>
    <property type="molecule type" value="Genomic_DNA"/>
</dbReference>
<gene>
    <name evidence="1" type="ORF">ACFHYQ_26635</name>
</gene>
<dbReference type="Proteomes" id="UP001589870">
    <property type="component" value="Unassembled WGS sequence"/>
</dbReference>
<name>A0ABV6UCF7_9ACTN</name>
<dbReference type="RefSeq" id="WP_394303887.1">
    <property type="nucleotide sequence ID" value="NZ_JBHMQT010000059.1"/>
</dbReference>
<comment type="caution">
    <text evidence="1">The sequence shown here is derived from an EMBL/GenBank/DDBJ whole genome shotgun (WGS) entry which is preliminary data.</text>
</comment>